<dbReference type="Proteomes" id="UP000269396">
    <property type="component" value="Unassembled WGS sequence"/>
</dbReference>
<organism evidence="1 2">
    <name type="scientific">Schistosoma mattheei</name>
    <dbReference type="NCBI Taxonomy" id="31246"/>
    <lineage>
        <taxon>Eukaryota</taxon>
        <taxon>Metazoa</taxon>
        <taxon>Spiralia</taxon>
        <taxon>Lophotrochozoa</taxon>
        <taxon>Platyhelminthes</taxon>
        <taxon>Trematoda</taxon>
        <taxon>Digenea</taxon>
        <taxon>Strigeidida</taxon>
        <taxon>Schistosomatoidea</taxon>
        <taxon>Schistosomatidae</taxon>
        <taxon>Schistosoma</taxon>
    </lineage>
</organism>
<evidence type="ECO:0000313" key="2">
    <source>
        <dbReference type="Proteomes" id="UP000269396"/>
    </source>
</evidence>
<name>A0A183NPU9_9TREM</name>
<dbReference type="AlphaFoldDB" id="A0A183NPU9"/>
<sequence>MLIDRRFELRMFFSCRYAALALPIRTSTSASDPSCSSMMLHRYVKVSTSPKSPSKVNRLAHAVLYRRILIFYLRMLRPTATEAAATLVVFSCICCCVCDRRARTHYRKRLSQTTYTVLQLKSYLEIISNF</sequence>
<protein>
    <submittedName>
        <fullName evidence="1">Uncharacterized protein</fullName>
    </submittedName>
</protein>
<keyword evidence="2" id="KW-1185">Reference proteome</keyword>
<proteinExistence type="predicted"/>
<accession>A0A183NPU9</accession>
<gene>
    <name evidence="1" type="ORF">SMTD_LOCUS4135</name>
</gene>
<dbReference type="EMBL" id="UZAL01010152">
    <property type="protein sequence ID" value="VDP03165.1"/>
    <property type="molecule type" value="Genomic_DNA"/>
</dbReference>
<reference evidence="1 2" key="1">
    <citation type="submission" date="2018-11" db="EMBL/GenBank/DDBJ databases">
        <authorList>
            <consortium name="Pathogen Informatics"/>
        </authorList>
    </citation>
    <scope>NUCLEOTIDE SEQUENCE [LARGE SCALE GENOMIC DNA]</scope>
    <source>
        <strain>Denwood</strain>
        <strain evidence="2">Zambia</strain>
    </source>
</reference>
<evidence type="ECO:0000313" key="1">
    <source>
        <dbReference type="EMBL" id="VDP03165.1"/>
    </source>
</evidence>